<evidence type="ECO:0000313" key="1">
    <source>
        <dbReference type="EMBL" id="MBE1553840.1"/>
    </source>
</evidence>
<accession>A0A927MG57</accession>
<comment type="caution">
    <text evidence="1">The sequence shown here is derived from an EMBL/GenBank/DDBJ whole genome shotgun (WGS) entry which is preliminary data.</text>
</comment>
<evidence type="ECO:0000313" key="2">
    <source>
        <dbReference type="Proteomes" id="UP000658225"/>
    </source>
</evidence>
<dbReference type="EMBL" id="JADBEL010000003">
    <property type="protein sequence ID" value="MBE1553840.1"/>
    <property type="molecule type" value="Genomic_DNA"/>
</dbReference>
<protein>
    <submittedName>
        <fullName evidence="1">Uncharacterized protein</fullName>
    </submittedName>
</protein>
<organism evidence="1 2">
    <name type="scientific">Sporosarcina limicola</name>
    <dbReference type="NCBI Taxonomy" id="34101"/>
    <lineage>
        <taxon>Bacteria</taxon>
        <taxon>Bacillati</taxon>
        <taxon>Bacillota</taxon>
        <taxon>Bacilli</taxon>
        <taxon>Bacillales</taxon>
        <taxon>Caryophanaceae</taxon>
        <taxon>Sporosarcina</taxon>
    </lineage>
</organism>
<keyword evidence="2" id="KW-1185">Reference proteome</keyword>
<sequence length="65" mass="7466">MKFNGNHFFSMGGILNSDKNAKFAVTIFAIYQDAPYIIQYSEANKVIAADFDSRQDIYIFDKNFT</sequence>
<dbReference type="Proteomes" id="UP000658225">
    <property type="component" value="Unassembled WGS sequence"/>
</dbReference>
<name>A0A927MG57_9BACL</name>
<gene>
    <name evidence="1" type="ORF">H4683_000914</name>
</gene>
<dbReference type="AlphaFoldDB" id="A0A927MG57"/>
<proteinExistence type="predicted"/>
<reference evidence="1" key="1">
    <citation type="submission" date="2020-10" db="EMBL/GenBank/DDBJ databases">
        <title>Genomic Encyclopedia of Type Strains, Phase IV (KMG-IV): sequencing the most valuable type-strain genomes for metagenomic binning, comparative biology and taxonomic classification.</title>
        <authorList>
            <person name="Goeker M."/>
        </authorList>
    </citation>
    <scope>NUCLEOTIDE SEQUENCE</scope>
    <source>
        <strain evidence="1">DSM 13886</strain>
    </source>
</reference>